<sequence>MSETVEKRPLSALVADMLAAQTAARSRPGAPWNMIDGMVRNAFHAASRSSDTGANLNSPADREAKARIRAEVEKAIAECRRWADMPADQVASAAAVATAPKPEPAPTPEVRAGRLLDDLARRGVRIEVGSRNRLSVRPAHLLSDLDRANLTALRAVVAKVWLERNQVAIFE</sequence>
<dbReference type="EMBL" id="JAFVMF010000039">
    <property type="protein sequence ID" value="MBO1361992.1"/>
    <property type="molecule type" value="Genomic_DNA"/>
</dbReference>
<accession>A0ABS3M1I0</accession>
<keyword evidence="2" id="KW-1185">Reference proteome</keyword>
<dbReference type="RefSeq" id="WP_207884063.1">
    <property type="nucleotide sequence ID" value="NZ_JAFVMF010000039.1"/>
</dbReference>
<dbReference type="Proteomes" id="UP000664771">
    <property type="component" value="Unassembled WGS sequence"/>
</dbReference>
<evidence type="ECO:0000313" key="1">
    <source>
        <dbReference type="EMBL" id="MBO1361992.1"/>
    </source>
</evidence>
<comment type="caution">
    <text evidence="1">The sequence shown here is derived from an EMBL/GenBank/DDBJ whole genome shotgun (WGS) entry which is preliminary data.</text>
</comment>
<name>A0ABS3M1I0_9PROT</name>
<protein>
    <submittedName>
        <fullName evidence="1">Uncharacterized protein</fullName>
    </submittedName>
</protein>
<proteinExistence type="predicted"/>
<gene>
    <name evidence="1" type="ORF">J2D73_19605</name>
</gene>
<organism evidence="1 2">
    <name type="scientific">Acetobacter sacchari</name>
    <dbReference type="NCBI Taxonomy" id="2661687"/>
    <lineage>
        <taxon>Bacteria</taxon>
        <taxon>Pseudomonadati</taxon>
        <taxon>Pseudomonadota</taxon>
        <taxon>Alphaproteobacteria</taxon>
        <taxon>Acetobacterales</taxon>
        <taxon>Acetobacteraceae</taxon>
        <taxon>Acetobacter</taxon>
    </lineage>
</organism>
<reference evidence="1 2" key="1">
    <citation type="submission" date="2021-03" db="EMBL/GenBank/DDBJ databases">
        <title>The complete genome sequence of Acetobacter sacchari TBRC 11175.</title>
        <authorList>
            <person name="Charoenyingcharoen P."/>
            <person name="Yukphan P."/>
        </authorList>
    </citation>
    <scope>NUCLEOTIDE SEQUENCE [LARGE SCALE GENOMIC DNA]</scope>
    <source>
        <strain evidence="1 2">TBRC 11175</strain>
    </source>
</reference>
<evidence type="ECO:0000313" key="2">
    <source>
        <dbReference type="Proteomes" id="UP000664771"/>
    </source>
</evidence>